<dbReference type="InterPro" id="IPR018660">
    <property type="entry name" value="MliC"/>
</dbReference>
<keyword evidence="4" id="KW-0449">Lipoprotein</keyword>
<dbReference type="AlphaFoldDB" id="A0AAW7DUI3"/>
<evidence type="ECO:0000259" key="6">
    <source>
        <dbReference type="Pfam" id="PF09864"/>
    </source>
</evidence>
<dbReference type="EMBL" id="JACANB010000003">
    <property type="protein sequence ID" value="MDM1696338.1"/>
    <property type="molecule type" value="Genomic_DNA"/>
</dbReference>
<evidence type="ECO:0000313" key="7">
    <source>
        <dbReference type="EMBL" id="MDM1696338.1"/>
    </source>
</evidence>
<dbReference type="InterPro" id="IPR036328">
    <property type="entry name" value="MliC_sf"/>
</dbReference>
<keyword evidence="2" id="KW-0472">Membrane</keyword>
<protein>
    <submittedName>
        <fullName evidence="7">MliC family protein</fullName>
    </submittedName>
</protein>
<feature type="domain" description="C-type lysozyme inhibitor" evidence="6">
    <location>
        <begin position="46"/>
        <end position="116"/>
    </location>
</feature>
<evidence type="ECO:0000256" key="3">
    <source>
        <dbReference type="ARBA" id="ARBA00023139"/>
    </source>
</evidence>
<gene>
    <name evidence="7" type="ORF">HX099_06640</name>
</gene>
<dbReference type="Gene3D" id="2.40.128.200">
    <property type="match status" value="1"/>
</dbReference>
<organism evidence="7 8">
    <name type="scientific">Thiopseudomonas alkaliphila</name>
    <dbReference type="NCBI Taxonomy" id="1697053"/>
    <lineage>
        <taxon>Bacteria</taxon>
        <taxon>Pseudomonadati</taxon>
        <taxon>Pseudomonadota</taxon>
        <taxon>Gammaproteobacteria</taxon>
        <taxon>Pseudomonadales</taxon>
        <taxon>Pseudomonadaceae</taxon>
        <taxon>Thiopseudomonas</taxon>
    </lineage>
</organism>
<dbReference type="RefSeq" id="WP_286593696.1">
    <property type="nucleotide sequence ID" value="NZ_JACANB010000003.1"/>
</dbReference>
<dbReference type="SUPFAM" id="SSF141488">
    <property type="entry name" value="YdhA-like"/>
    <property type="match status" value="1"/>
</dbReference>
<reference evidence="7" key="1">
    <citation type="submission" date="2020-06" db="EMBL/GenBank/DDBJ databases">
        <authorList>
            <person name="Dong N."/>
        </authorList>
    </citation>
    <scope>NUCLEOTIDE SEQUENCE</scope>
    <source>
        <strain evidence="7">DF46-2-2</strain>
    </source>
</reference>
<evidence type="ECO:0000256" key="5">
    <source>
        <dbReference type="SAM" id="SignalP"/>
    </source>
</evidence>
<reference evidence="7" key="2">
    <citation type="journal article" date="2022" name="Sci. Total Environ.">
        <title>Prevalence, transmission, and molecular epidemiology of tet(X)-positive bacteria among humans, animals, and environmental niches in China: An epidemiological, and genomic-based study.</title>
        <authorList>
            <person name="Dong N."/>
            <person name="Zeng Y."/>
            <person name="Cai C."/>
            <person name="Sun C."/>
            <person name="Lu J."/>
            <person name="Liu C."/>
            <person name="Zhou H."/>
            <person name="Sun Q."/>
            <person name="Shu L."/>
            <person name="Wang H."/>
            <person name="Wang Y."/>
            <person name="Wang S."/>
            <person name="Wu C."/>
            <person name="Chan E.W."/>
            <person name="Chen G."/>
            <person name="Shen Z."/>
            <person name="Chen S."/>
            <person name="Zhang R."/>
        </authorList>
    </citation>
    <scope>NUCLEOTIDE SEQUENCE</scope>
    <source>
        <strain evidence="7">DF46-2-2</strain>
    </source>
</reference>
<sequence length="135" mass="14590">MRQTLSTKIRALVVVIGGLPLLGVAGQATSNSAQAAQGDAMVQKIYQCERGLVLPVSYINTQSGGAFAVLQVEGRQIPMQITSSGSGARYLSINQELRYSWHTKGELGVLSWISSNKKAPEEEQGLLKDCKELLR</sequence>
<name>A0AAW7DUI3_9GAMM</name>
<proteinExistence type="predicted"/>
<keyword evidence="3" id="KW-0564">Palmitate</keyword>
<accession>A0AAW7DUI3</accession>
<evidence type="ECO:0000256" key="1">
    <source>
        <dbReference type="ARBA" id="ARBA00022729"/>
    </source>
</evidence>
<evidence type="ECO:0000256" key="2">
    <source>
        <dbReference type="ARBA" id="ARBA00023136"/>
    </source>
</evidence>
<feature type="chain" id="PRO_5043476661" evidence="5">
    <location>
        <begin position="36"/>
        <end position="135"/>
    </location>
</feature>
<evidence type="ECO:0000313" key="8">
    <source>
        <dbReference type="Proteomes" id="UP001173465"/>
    </source>
</evidence>
<comment type="caution">
    <text evidence="7">The sequence shown here is derived from an EMBL/GenBank/DDBJ whole genome shotgun (WGS) entry which is preliminary data.</text>
</comment>
<dbReference type="Pfam" id="PF09864">
    <property type="entry name" value="MliC"/>
    <property type="match status" value="1"/>
</dbReference>
<evidence type="ECO:0000256" key="4">
    <source>
        <dbReference type="ARBA" id="ARBA00023288"/>
    </source>
</evidence>
<dbReference type="Proteomes" id="UP001173465">
    <property type="component" value="Unassembled WGS sequence"/>
</dbReference>
<keyword evidence="1 5" id="KW-0732">Signal</keyword>
<feature type="signal peptide" evidence="5">
    <location>
        <begin position="1"/>
        <end position="35"/>
    </location>
</feature>